<dbReference type="AlphaFoldDB" id="A0A8H7A6Q4"/>
<proteinExistence type="predicted"/>
<dbReference type="EMBL" id="JAACFV010000168">
    <property type="protein sequence ID" value="KAF7503640.1"/>
    <property type="molecule type" value="Genomic_DNA"/>
</dbReference>
<dbReference type="Proteomes" id="UP000606974">
    <property type="component" value="Unassembled WGS sequence"/>
</dbReference>
<feature type="signal peptide" evidence="1">
    <location>
        <begin position="1"/>
        <end position="31"/>
    </location>
</feature>
<reference evidence="2" key="1">
    <citation type="submission" date="2020-02" db="EMBL/GenBank/DDBJ databases">
        <authorList>
            <person name="Palmer J.M."/>
        </authorList>
    </citation>
    <scope>NUCLEOTIDE SEQUENCE</scope>
    <source>
        <strain evidence="2">EPUS1.4</strain>
        <tissue evidence="2">Thallus</tissue>
    </source>
</reference>
<sequence length="88" mass="9737">MQKLVIWESRFRCFSVFLPALAALVVHQIESVDLPSLTAPLSGCEGLLNQSKEQLRTLISELVATFRPEIASPALAVWFLGYSFKSVA</sequence>
<gene>
    <name evidence="2" type="ORF">GJ744_003418</name>
</gene>
<accession>A0A8H7A6Q4</accession>
<evidence type="ECO:0000313" key="3">
    <source>
        <dbReference type="Proteomes" id="UP000606974"/>
    </source>
</evidence>
<protein>
    <submittedName>
        <fullName evidence="2">Uncharacterized protein</fullName>
    </submittedName>
</protein>
<evidence type="ECO:0000313" key="2">
    <source>
        <dbReference type="EMBL" id="KAF7503640.1"/>
    </source>
</evidence>
<keyword evidence="1" id="KW-0732">Signal</keyword>
<name>A0A8H7A6Q4_9EURO</name>
<evidence type="ECO:0000256" key="1">
    <source>
        <dbReference type="SAM" id="SignalP"/>
    </source>
</evidence>
<comment type="caution">
    <text evidence="2">The sequence shown here is derived from an EMBL/GenBank/DDBJ whole genome shotgun (WGS) entry which is preliminary data.</text>
</comment>
<organism evidence="2 3">
    <name type="scientific">Endocarpon pusillum</name>
    <dbReference type="NCBI Taxonomy" id="364733"/>
    <lineage>
        <taxon>Eukaryota</taxon>
        <taxon>Fungi</taxon>
        <taxon>Dikarya</taxon>
        <taxon>Ascomycota</taxon>
        <taxon>Pezizomycotina</taxon>
        <taxon>Eurotiomycetes</taxon>
        <taxon>Chaetothyriomycetidae</taxon>
        <taxon>Verrucariales</taxon>
        <taxon>Verrucariaceae</taxon>
        <taxon>Endocarpon</taxon>
    </lineage>
</organism>
<keyword evidence="3" id="KW-1185">Reference proteome</keyword>
<feature type="chain" id="PRO_5034242543" evidence="1">
    <location>
        <begin position="32"/>
        <end position="88"/>
    </location>
</feature>